<feature type="repeat" description="ANK" evidence="3">
    <location>
        <begin position="417"/>
        <end position="449"/>
    </location>
</feature>
<dbReference type="Proteomes" id="UP000007879">
    <property type="component" value="Unassembled WGS sequence"/>
</dbReference>
<feature type="repeat" description="ANK" evidence="3">
    <location>
        <begin position="384"/>
        <end position="413"/>
    </location>
</feature>
<dbReference type="PROSITE" id="PS50088">
    <property type="entry name" value="ANK_REPEAT"/>
    <property type="match status" value="11"/>
</dbReference>
<dbReference type="GO" id="GO:0005737">
    <property type="term" value="C:cytoplasm"/>
    <property type="evidence" value="ECO:0007669"/>
    <property type="project" value="TreeGrafter"/>
</dbReference>
<feature type="region of interest" description="Disordered" evidence="4">
    <location>
        <begin position="679"/>
        <end position="700"/>
    </location>
</feature>
<keyword evidence="1" id="KW-0677">Repeat</keyword>
<keyword evidence="6" id="KW-1185">Reference proteome</keyword>
<dbReference type="InParanoid" id="A0A1X7VTC0"/>
<feature type="repeat" description="ANK" evidence="3">
    <location>
        <begin position="518"/>
        <end position="547"/>
    </location>
</feature>
<organism evidence="5">
    <name type="scientific">Amphimedon queenslandica</name>
    <name type="common">Sponge</name>
    <dbReference type="NCBI Taxonomy" id="400682"/>
    <lineage>
        <taxon>Eukaryota</taxon>
        <taxon>Metazoa</taxon>
        <taxon>Porifera</taxon>
        <taxon>Demospongiae</taxon>
        <taxon>Heteroscleromorpha</taxon>
        <taxon>Haplosclerida</taxon>
        <taxon>Niphatidae</taxon>
        <taxon>Amphimedon</taxon>
    </lineage>
</organism>
<feature type="repeat" description="ANK" evidence="3">
    <location>
        <begin position="452"/>
        <end position="484"/>
    </location>
</feature>
<evidence type="ECO:0000256" key="1">
    <source>
        <dbReference type="ARBA" id="ARBA00022737"/>
    </source>
</evidence>
<feature type="compositionally biased region" description="Basic and acidic residues" evidence="4">
    <location>
        <begin position="679"/>
        <end position="699"/>
    </location>
</feature>
<feature type="repeat" description="ANK" evidence="3">
    <location>
        <begin position="250"/>
        <end position="278"/>
    </location>
</feature>
<feature type="repeat" description="ANK" evidence="3">
    <location>
        <begin position="586"/>
        <end position="618"/>
    </location>
</feature>
<feature type="region of interest" description="Disordered" evidence="4">
    <location>
        <begin position="719"/>
        <end position="747"/>
    </location>
</feature>
<dbReference type="SMART" id="SM00248">
    <property type="entry name" value="ANK"/>
    <property type="match status" value="13"/>
</dbReference>
<accession>A0A1X7VTC0</accession>
<protein>
    <submittedName>
        <fullName evidence="5">Uncharacterized protein</fullName>
    </submittedName>
</protein>
<feature type="repeat" description="ANK" evidence="3">
    <location>
        <begin position="619"/>
        <end position="651"/>
    </location>
</feature>
<dbReference type="InterPro" id="IPR002110">
    <property type="entry name" value="Ankyrin_rpt"/>
</dbReference>
<sequence length="799" mass="88568">MFASLVFNIEKALKNEADFDDVLSFSTNYLRDRFEPQPLNIRQLFNCLQPYYCFINYKILKVVVSVFVEEAMEKNMRKYHEAQTKWLKSTTIQEFKEAVEKAASTEAVDPSPNQCLIVLRLEGEWLKVKLNHLWRLLEHLFGKESSILTKLTIKEGSALVCLFAPQSEILSLLILCSKKYNELFLLSIQSIQFGNILLSVSYYDWRNPFRLDLNLIGAINYFKIHKSLSLIRCLLDIGADPNKEIYLGNEGMNSLIFATTLNNTEVMSLLVEYGANVHKFIGPEGRSAIHLAAAAGYAEALEFLLRKGVSPDHRLPSINGTPLMLASFHQHRNIILLLLKNGANLDIQNKNGISALAGACDNGRYSMAKLLLEKGANPNLQTIEGHTALALSCIRSKKEIVKLLLDFNADPNIPLFNGFTPLMLACQNKDYMIVKLLLQAGVSVDTQNDSFGRKTALHIATILNNTQLVRLLLAANADINIQDTNGITPIAYACEQRNKEMVECCLKNKANPNICDENGKFPLNIAVAKNEIEITAALLNAGADPNIGIGNESEATLLHWACVHSNNDIVHLLLKANANPNAVTTEGHTPLNTAASMGCIKVAEMLLSEGADIEFEDTLGWTPIFYAAAGGESDMISFLLKHGAKIKKDKFGGTIESVAAIVGGIEIKGLLQEATKKQSEKKDEATVSKEQERKDEPKEVTSTILITPVEVTSTALTTPVEVDTESSEETTKPSPLINEDDQQSTDNSYSHFQKIRTFISSSIGSIKQQYYDNTIKQLEYQMEAMKSTIAEQLKLLSIS</sequence>
<feature type="repeat" description="ANK" evidence="3">
    <location>
        <begin position="351"/>
        <end position="383"/>
    </location>
</feature>
<name>A0A1X7VTC0_AMPQE</name>
<dbReference type="OrthoDB" id="7464126at2759"/>
<dbReference type="PRINTS" id="PR01415">
    <property type="entry name" value="ANKYRIN"/>
</dbReference>
<evidence type="ECO:0000313" key="5">
    <source>
        <dbReference type="EnsemblMetazoa" id="Aqu2.1.42663_001"/>
    </source>
</evidence>
<evidence type="ECO:0000256" key="3">
    <source>
        <dbReference type="PROSITE-ProRule" id="PRU00023"/>
    </source>
</evidence>
<feature type="repeat" description="ANK" evidence="3">
    <location>
        <begin position="284"/>
        <end position="316"/>
    </location>
</feature>
<reference evidence="5" key="2">
    <citation type="submission" date="2017-05" db="UniProtKB">
        <authorList>
            <consortium name="EnsemblMetazoa"/>
        </authorList>
    </citation>
    <scope>IDENTIFICATION</scope>
</reference>
<feature type="repeat" description="ANK" evidence="3">
    <location>
        <begin position="553"/>
        <end position="585"/>
    </location>
</feature>
<dbReference type="PROSITE" id="PS50297">
    <property type="entry name" value="ANK_REP_REGION"/>
    <property type="match status" value="11"/>
</dbReference>
<reference evidence="6" key="1">
    <citation type="journal article" date="2010" name="Nature">
        <title>The Amphimedon queenslandica genome and the evolution of animal complexity.</title>
        <authorList>
            <person name="Srivastava M."/>
            <person name="Simakov O."/>
            <person name="Chapman J."/>
            <person name="Fahey B."/>
            <person name="Gauthier M.E."/>
            <person name="Mitros T."/>
            <person name="Richards G.S."/>
            <person name="Conaco C."/>
            <person name="Dacre M."/>
            <person name="Hellsten U."/>
            <person name="Larroux C."/>
            <person name="Putnam N.H."/>
            <person name="Stanke M."/>
            <person name="Adamska M."/>
            <person name="Darling A."/>
            <person name="Degnan S.M."/>
            <person name="Oakley T.H."/>
            <person name="Plachetzki D.C."/>
            <person name="Zhai Y."/>
            <person name="Adamski M."/>
            <person name="Calcino A."/>
            <person name="Cummins S.F."/>
            <person name="Goodstein D.M."/>
            <person name="Harris C."/>
            <person name="Jackson D.J."/>
            <person name="Leys S.P."/>
            <person name="Shu S."/>
            <person name="Woodcroft B.J."/>
            <person name="Vervoort M."/>
            <person name="Kosik K.S."/>
            <person name="Manning G."/>
            <person name="Degnan B.M."/>
            <person name="Rokhsar D.S."/>
        </authorList>
    </citation>
    <scope>NUCLEOTIDE SEQUENCE [LARGE SCALE GENOMIC DNA]</scope>
</reference>
<dbReference type="EnsemblMetazoa" id="Aqu2.1.42663_001">
    <property type="protein sequence ID" value="Aqu2.1.42663_001"/>
    <property type="gene ID" value="Aqu2.1.42663"/>
</dbReference>
<keyword evidence="2 3" id="KW-0040">ANK repeat</keyword>
<dbReference type="Pfam" id="PF00023">
    <property type="entry name" value="Ank"/>
    <property type="match status" value="1"/>
</dbReference>
<evidence type="ECO:0000256" key="2">
    <source>
        <dbReference type="ARBA" id="ARBA00023043"/>
    </source>
</evidence>
<gene>
    <name evidence="5" type="primary">109583761</name>
</gene>
<evidence type="ECO:0000313" key="6">
    <source>
        <dbReference type="Proteomes" id="UP000007879"/>
    </source>
</evidence>
<dbReference type="Pfam" id="PF13606">
    <property type="entry name" value="Ank_3"/>
    <property type="match status" value="1"/>
</dbReference>
<proteinExistence type="predicted"/>
<feature type="repeat" description="ANK" evidence="3">
    <location>
        <begin position="318"/>
        <end position="350"/>
    </location>
</feature>
<dbReference type="KEGG" id="aqu:109583761"/>
<dbReference type="SUPFAM" id="SSF48403">
    <property type="entry name" value="Ankyrin repeat"/>
    <property type="match status" value="2"/>
</dbReference>
<dbReference type="PANTHER" id="PTHR23206:SF7">
    <property type="entry name" value="PROTEIN KINASE DOMAIN-CONTAINING PROTEIN"/>
    <property type="match status" value="1"/>
</dbReference>
<dbReference type="PANTHER" id="PTHR23206">
    <property type="entry name" value="MASK PROTEIN"/>
    <property type="match status" value="1"/>
</dbReference>
<dbReference type="GO" id="GO:0045087">
    <property type="term" value="P:innate immune response"/>
    <property type="evidence" value="ECO:0007669"/>
    <property type="project" value="TreeGrafter"/>
</dbReference>
<dbReference type="Gene3D" id="1.25.40.20">
    <property type="entry name" value="Ankyrin repeat-containing domain"/>
    <property type="match status" value="4"/>
</dbReference>
<dbReference type="Pfam" id="PF12796">
    <property type="entry name" value="Ank_2"/>
    <property type="match status" value="4"/>
</dbReference>
<dbReference type="AlphaFoldDB" id="A0A1X7VTC0"/>
<evidence type="ECO:0000256" key="4">
    <source>
        <dbReference type="SAM" id="MobiDB-lite"/>
    </source>
</evidence>
<dbReference type="InterPro" id="IPR036770">
    <property type="entry name" value="Ankyrin_rpt-contain_sf"/>
</dbReference>
<dbReference type="eggNOG" id="KOG4177">
    <property type="taxonomic scope" value="Eukaryota"/>
</dbReference>
<dbReference type="EnsemblMetazoa" id="XM_019999208.1">
    <property type="protein sequence ID" value="XP_019854767.1"/>
    <property type="gene ID" value="LOC109583761"/>
</dbReference>
<dbReference type="InterPro" id="IPR051631">
    <property type="entry name" value="Ankyrin-KH/SAM_domain"/>
</dbReference>